<keyword evidence="2" id="KW-1133">Transmembrane helix</keyword>
<reference evidence="3 4" key="1">
    <citation type="journal article" date="2021" name="Genome Biol.">
        <title>AFLAP: assembly-free linkage analysis pipeline using k-mers from genome sequencing data.</title>
        <authorList>
            <person name="Fletcher K."/>
            <person name="Zhang L."/>
            <person name="Gil J."/>
            <person name="Han R."/>
            <person name="Cavanaugh K."/>
            <person name="Michelmore R."/>
        </authorList>
    </citation>
    <scope>NUCLEOTIDE SEQUENCE [LARGE SCALE GENOMIC DNA]</scope>
    <source>
        <strain evidence="3 4">SF5</strain>
    </source>
</reference>
<feature type="region of interest" description="Disordered" evidence="1">
    <location>
        <begin position="1"/>
        <end position="121"/>
    </location>
</feature>
<keyword evidence="4" id="KW-1185">Reference proteome</keyword>
<organism evidence="3 4">
    <name type="scientific">Bremia lactucae</name>
    <name type="common">Lettuce downy mildew</name>
    <dbReference type="NCBI Taxonomy" id="4779"/>
    <lineage>
        <taxon>Eukaryota</taxon>
        <taxon>Sar</taxon>
        <taxon>Stramenopiles</taxon>
        <taxon>Oomycota</taxon>
        <taxon>Peronosporomycetes</taxon>
        <taxon>Peronosporales</taxon>
        <taxon>Peronosporaceae</taxon>
        <taxon>Bremia</taxon>
    </lineage>
</organism>
<comment type="caution">
    <text evidence="3">The sequence shown here is derived from an EMBL/GenBank/DDBJ whole genome shotgun (WGS) entry which is preliminary data.</text>
</comment>
<feature type="compositionally biased region" description="Polar residues" evidence="1">
    <location>
        <begin position="97"/>
        <end position="111"/>
    </location>
</feature>
<evidence type="ECO:0000256" key="2">
    <source>
        <dbReference type="SAM" id="Phobius"/>
    </source>
</evidence>
<keyword evidence="2" id="KW-0812">Transmembrane</keyword>
<evidence type="ECO:0000313" key="3">
    <source>
        <dbReference type="EMBL" id="TDH70149.1"/>
    </source>
</evidence>
<gene>
    <name evidence="3" type="ORF">CCR75_001619</name>
</gene>
<sequence>MSSTDMSMSSEEDKETTSSRDTASSMTPTPIPSTEASPSALATPVPTMRGNKVMTNTTQSSRSPMPIDNRQQPTKEGVIKPDSSNDAPPSGEYGVVGTTTLNDGDMNQQQPLDAVSPPASRAVQATFATEEDTNDSNGSKTALAVVGAIAGVVCIAAFAAHRYHRNAMNGHSSSNNYYSQREVM</sequence>
<evidence type="ECO:0000313" key="4">
    <source>
        <dbReference type="Proteomes" id="UP000294530"/>
    </source>
</evidence>
<dbReference type="RefSeq" id="XP_067819648.1">
    <property type="nucleotide sequence ID" value="XM_067959721.1"/>
</dbReference>
<protein>
    <submittedName>
        <fullName evidence="3">Uncharacterized protein</fullName>
    </submittedName>
</protein>
<evidence type="ECO:0000256" key="1">
    <source>
        <dbReference type="SAM" id="MobiDB-lite"/>
    </source>
</evidence>
<feature type="compositionally biased region" description="Polar residues" evidence="1">
    <location>
        <begin position="22"/>
        <end position="37"/>
    </location>
</feature>
<feature type="compositionally biased region" description="Polar residues" evidence="1">
    <location>
        <begin position="53"/>
        <end position="74"/>
    </location>
</feature>
<dbReference type="Proteomes" id="UP000294530">
    <property type="component" value="Unassembled WGS sequence"/>
</dbReference>
<name>A0A976FPD4_BRELC</name>
<proteinExistence type="predicted"/>
<feature type="transmembrane region" description="Helical" evidence="2">
    <location>
        <begin position="142"/>
        <end position="160"/>
    </location>
</feature>
<dbReference type="AlphaFoldDB" id="A0A976FPD4"/>
<accession>A0A976FPD4</accession>
<keyword evidence="2" id="KW-0472">Membrane</keyword>
<dbReference type="KEGG" id="blac:94345392"/>
<dbReference type="EMBL" id="SHOA02000010">
    <property type="protein sequence ID" value="TDH70149.1"/>
    <property type="molecule type" value="Genomic_DNA"/>
</dbReference>
<dbReference type="GeneID" id="94345392"/>